<dbReference type="RefSeq" id="WP_204748161.1">
    <property type="nucleotide sequence ID" value="NZ_CP069188.1"/>
</dbReference>
<organism evidence="1 2">
    <name type="scientific">Haloterrigena salifodinae</name>
    <dbReference type="NCBI Taxonomy" id="2675099"/>
    <lineage>
        <taxon>Archaea</taxon>
        <taxon>Methanobacteriati</taxon>
        <taxon>Methanobacteriota</taxon>
        <taxon>Stenosarchaea group</taxon>
        <taxon>Halobacteria</taxon>
        <taxon>Halobacteriales</taxon>
        <taxon>Natrialbaceae</taxon>
        <taxon>Haloterrigena</taxon>
    </lineage>
</organism>
<gene>
    <name evidence="1" type="ORF">JMJ58_02000</name>
</gene>
<reference evidence="1 2" key="1">
    <citation type="submission" date="2021-01" db="EMBL/GenBank/DDBJ databases">
        <title>Genome Sequence and Methylation Pattern of Haloterrigena salifodinae BOL5-1, An Extremely Halophilic Archaeon from a Bolivian Salt Mine.</title>
        <authorList>
            <person name="DasSarma P."/>
            <person name="Anton B.P."/>
            <person name="DasSarma S.L."/>
            <person name="von Ehrenheim H.A.L."/>
            <person name="Martinez F.L."/>
            <person name="Guzman D."/>
            <person name="Roberts R.J."/>
            <person name="DasSarma S."/>
        </authorList>
    </citation>
    <scope>NUCLEOTIDE SEQUENCE [LARGE SCALE GENOMIC DNA]</scope>
    <source>
        <strain evidence="1 2">BOL5-1</strain>
    </source>
</reference>
<keyword evidence="2" id="KW-1185">Reference proteome</keyword>
<name>A0A8T8E1P2_9EURY</name>
<dbReference type="EMBL" id="CP069188">
    <property type="protein sequence ID" value="QRV15698.1"/>
    <property type="molecule type" value="Genomic_DNA"/>
</dbReference>
<sequence>MLEALLSTVIGIGSLTRIGVCYRSVGSTGALVGTVYPLFAVGLDGSLRARLQGRYQLVGGRSDCFDDGVETRIASLGTITVRDDRSAIDDRRSQAVSPVLRSVGIESATELGGGTAAGRSLGYSIRVRIHYALVYIRPRPALK</sequence>
<evidence type="ECO:0000313" key="2">
    <source>
        <dbReference type="Proteomes" id="UP000637819"/>
    </source>
</evidence>
<protein>
    <submittedName>
        <fullName evidence="1">Uncharacterized protein</fullName>
    </submittedName>
</protein>
<accession>A0A8T8E1P2</accession>
<dbReference type="GeneID" id="62873858"/>
<proteinExistence type="predicted"/>
<dbReference type="OrthoDB" id="185180at2157"/>
<evidence type="ECO:0000313" key="1">
    <source>
        <dbReference type="EMBL" id="QRV15698.1"/>
    </source>
</evidence>
<dbReference type="AlphaFoldDB" id="A0A8T8E1P2"/>
<dbReference type="Proteomes" id="UP000637819">
    <property type="component" value="Chromosome"/>
</dbReference>
<dbReference type="KEGG" id="hsal:JMJ58_02000"/>